<dbReference type="GO" id="GO:0005634">
    <property type="term" value="C:nucleus"/>
    <property type="evidence" value="ECO:0000318"/>
    <property type="project" value="GO_Central"/>
</dbReference>
<gene>
    <name evidence="1" type="ORF">DICPUDRAFT_79010</name>
</gene>
<dbReference type="InterPro" id="IPR051828">
    <property type="entry name" value="HAD-like_hydrolase_domain"/>
</dbReference>
<name>F0ZLA2_DICPU</name>
<dbReference type="InterPro" id="IPR044924">
    <property type="entry name" value="HAD-SF_hydro_IA_REG-2-like_cap"/>
</dbReference>
<dbReference type="PANTHER" id="PTHR46191">
    <property type="match status" value="1"/>
</dbReference>
<dbReference type="OrthoDB" id="444127at2759"/>
<dbReference type="KEGG" id="dpp:DICPUDRAFT_79010"/>
<dbReference type="EMBL" id="GL871065">
    <property type="protein sequence ID" value="EGC35265.1"/>
    <property type="molecule type" value="Genomic_DNA"/>
</dbReference>
<organism evidence="1 2">
    <name type="scientific">Dictyostelium purpureum</name>
    <name type="common">Slime mold</name>
    <dbReference type="NCBI Taxonomy" id="5786"/>
    <lineage>
        <taxon>Eukaryota</taxon>
        <taxon>Amoebozoa</taxon>
        <taxon>Evosea</taxon>
        <taxon>Eumycetozoa</taxon>
        <taxon>Dictyostelia</taxon>
        <taxon>Dictyosteliales</taxon>
        <taxon>Dictyosteliaceae</taxon>
        <taxon>Dictyostelium</taxon>
    </lineage>
</organism>
<protein>
    <submittedName>
        <fullName evidence="1">Uncharacterized protein</fullName>
    </submittedName>
</protein>
<sequence>MNKIKAITFDATGTLFKVRGSVGSNYEKIFTKYGIKLNSEKLNKNFLKIFSNLSKEYPSYGYAKLNNDGKFYYDKDGNEICGFKWWQHLMKSLVETSSTNLSKNQIENIPNEAYKELYDCFGTNRNSSKLITKANEHEFWEVYDEVIPTLDKLKENGIHLSVISNFDERLHTILKSLDLIKYFKLTDDQINRVEQLSTLEKQHYLFPNKRYDFITTSIESGYQKPSPQIFDFSYQKLLASLDDPSLKKDEIMYVGDSVGKDCVGSFQYGFVPCLINRSNETPSFDKYEKGKDLPLSDLKIINNLSQLLKKP</sequence>
<dbReference type="STRING" id="5786.F0ZLA2"/>
<accession>F0ZLA2</accession>
<evidence type="ECO:0000313" key="2">
    <source>
        <dbReference type="Proteomes" id="UP000001064"/>
    </source>
</evidence>
<dbReference type="FunCoup" id="F0ZLA2">
    <property type="interactions" value="148"/>
</dbReference>
<dbReference type="Pfam" id="PF00702">
    <property type="entry name" value="Hydrolase"/>
    <property type="match status" value="1"/>
</dbReference>
<proteinExistence type="predicted"/>
<dbReference type="Proteomes" id="UP000001064">
    <property type="component" value="Unassembled WGS sequence"/>
</dbReference>
<dbReference type="Gene3D" id="1.10.150.720">
    <property type="entry name" value="Haloacid dehalogenase-like hydrolase"/>
    <property type="match status" value="1"/>
</dbReference>
<dbReference type="AlphaFoldDB" id="F0ZLA2"/>
<evidence type="ECO:0000313" key="1">
    <source>
        <dbReference type="EMBL" id="EGC35265.1"/>
    </source>
</evidence>
<dbReference type="InterPro" id="IPR036412">
    <property type="entry name" value="HAD-like_sf"/>
</dbReference>
<dbReference type="SFLD" id="SFLDG01129">
    <property type="entry name" value="C1.5:_HAD__Beta-PGM__Phosphata"/>
    <property type="match status" value="1"/>
</dbReference>
<dbReference type="VEuPathDB" id="AmoebaDB:DICPUDRAFT_79010"/>
<dbReference type="GeneID" id="10501625"/>
<dbReference type="OMA" id="ANEHEFW"/>
<dbReference type="eggNOG" id="KOG3085">
    <property type="taxonomic scope" value="Eukaryota"/>
</dbReference>
<keyword evidence="2" id="KW-1185">Reference proteome</keyword>
<dbReference type="RefSeq" id="XP_003288191.1">
    <property type="nucleotide sequence ID" value="XM_003288143.1"/>
</dbReference>
<reference evidence="2" key="1">
    <citation type="journal article" date="2011" name="Genome Biol.">
        <title>Comparative genomics of the social amoebae Dictyostelium discoideum and Dictyostelium purpureum.</title>
        <authorList>
            <consortium name="US DOE Joint Genome Institute (JGI-PGF)"/>
            <person name="Sucgang R."/>
            <person name="Kuo A."/>
            <person name="Tian X."/>
            <person name="Salerno W."/>
            <person name="Parikh A."/>
            <person name="Feasley C.L."/>
            <person name="Dalin E."/>
            <person name="Tu H."/>
            <person name="Huang E."/>
            <person name="Barry K."/>
            <person name="Lindquist E."/>
            <person name="Shapiro H."/>
            <person name="Bruce D."/>
            <person name="Schmutz J."/>
            <person name="Salamov A."/>
            <person name="Fey P."/>
            <person name="Gaudet P."/>
            <person name="Anjard C."/>
            <person name="Babu M.M."/>
            <person name="Basu S."/>
            <person name="Bushmanova Y."/>
            <person name="van der Wel H."/>
            <person name="Katoh-Kurasawa M."/>
            <person name="Dinh C."/>
            <person name="Coutinho P.M."/>
            <person name="Saito T."/>
            <person name="Elias M."/>
            <person name="Schaap P."/>
            <person name="Kay R.R."/>
            <person name="Henrissat B."/>
            <person name="Eichinger L."/>
            <person name="Rivero F."/>
            <person name="Putnam N.H."/>
            <person name="West C.M."/>
            <person name="Loomis W.F."/>
            <person name="Chisholm R.L."/>
            <person name="Shaulsky G."/>
            <person name="Strassmann J.E."/>
            <person name="Queller D.C."/>
            <person name="Kuspa A."/>
            <person name="Grigoriev I.V."/>
        </authorList>
    </citation>
    <scope>NUCLEOTIDE SEQUENCE [LARGE SCALE GENOMIC DNA]</scope>
    <source>
        <strain evidence="2">QSDP1</strain>
    </source>
</reference>
<dbReference type="InParanoid" id="F0ZLA2"/>
<dbReference type="PANTHER" id="PTHR46191:SF2">
    <property type="entry name" value="HALOACID DEHALOGENASE-LIKE HYDROLASE DOMAIN-CONTAINING PROTEIN 3"/>
    <property type="match status" value="1"/>
</dbReference>
<dbReference type="SUPFAM" id="SSF56784">
    <property type="entry name" value="HAD-like"/>
    <property type="match status" value="1"/>
</dbReference>
<dbReference type="InterPro" id="IPR023214">
    <property type="entry name" value="HAD_sf"/>
</dbReference>
<dbReference type="SFLD" id="SFLDS00003">
    <property type="entry name" value="Haloacid_Dehalogenase"/>
    <property type="match status" value="1"/>
</dbReference>
<dbReference type="Gene3D" id="3.40.50.1000">
    <property type="entry name" value="HAD superfamily/HAD-like"/>
    <property type="match status" value="1"/>
</dbReference>